<keyword evidence="11" id="KW-0325">Glycoprotein</keyword>
<evidence type="ECO:0000256" key="12">
    <source>
        <dbReference type="ARBA" id="ARBA00023224"/>
    </source>
</evidence>
<evidence type="ECO:0000256" key="7">
    <source>
        <dbReference type="ARBA" id="ARBA00023040"/>
    </source>
</evidence>
<keyword evidence="9" id="KW-1015">Disulfide bond</keyword>
<evidence type="ECO:0000256" key="10">
    <source>
        <dbReference type="ARBA" id="ARBA00023170"/>
    </source>
</evidence>
<dbReference type="PRINTS" id="PR00245">
    <property type="entry name" value="OLFACTORYR"/>
</dbReference>
<keyword evidence="5 14" id="KW-0552">Olfaction</keyword>
<evidence type="ECO:0000256" key="2">
    <source>
        <dbReference type="ARBA" id="ARBA00022475"/>
    </source>
</evidence>
<dbReference type="PANTHER" id="PTHR24242:SF393">
    <property type="entry name" value="OLFACTORY RECEPTOR"/>
    <property type="match status" value="1"/>
</dbReference>
<dbReference type="PROSITE" id="PS50262">
    <property type="entry name" value="G_PROTEIN_RECEP_F1_2"/>
    <property type="match status" value="1"/>
</dbReference>
<feature type="domain" description="G-protein coupled receptors family 1 profile" evidence="15">
    <location>
        <begin position="35"/>
        <end position="284"/>
    </location>
</feature>
<evidence type="ECO:0000256" key="11">
    <source>
        <dbReference type="ARBA" id="ARBA00023180"/>
    </source>
</evidence>
<evidence type="ECO:0000256" key="5">
    <source>
        <dbReference type="ARBA" id="ARBA00022725"/>
    </source>
</evidence>
<feature type="transmembrane region" description="Helical" evidence="14">
    <location>
        <begin position="233"/>
        <end position="255"/>
    </location>
</feature>
<feature type="transmembrane region" description="Helical" evidence="14">
    <location>
        <begin position="20"/>
        <end position="44"/>
    </location>
</feature>
<comment type="subcellular location">
    <subcellularLocation>
        <location evidence="1 14">Cell membrane</location>
        <topology evidence="1 14">Multi-pass membrane protein</topology>
    </subcellularLocation>
</comment>
<dbReference type="InterPro" id="IPR000276">
    <property type="entry name" value="GPCR_Rhodpsn"/>
</dbReference>
<evidence type="ECO:0000313" key="16">
    <source>
        <dbReference type="EMBL" id="KAG8433539.1"/>
    </source>
</evidence>
<name>A0A8T2IL05_9PIPI</name>
<accession>A0A8T2IL05</accession>
<comment type="similarity">
    <text evidence="13">Belongs to the G-protein coupled receptor 1 family.</text>
</comment>
<dbReference type="Proteomes" id="UP000812440">
    <property type="component" value="Chromosome 9"/>
</dbReference>
<evidence type="ECO:0000259" key="15">
    <source>
        <dbReference type="PROSITE" id="PS50262"/>
    </source>
</evidence>
<keyword evidence="17" id="KW-1185">Reference proteome</keyword>
<dbReference type="PANTHER" id="PTHR24242">
    <property type="entry name" value="G-PROTEIN COUPLED RECEPTOR"/>
    <property type="match status" value="1"/>
</dbReference>
<evidence type="ECO:0000313" key="17">
    <source>
        <dbReference type="Proteomes" id="UP000812440"/>
    </source>
</evidence>
<evidence type="ECO:0000256" key="9">
    <source>
        <dbReference type="ARBA" id="ARBA00023157"/>
    </source>
</evidence>
<feature type="transmembrane region" description="Helical" evidence="14">
    <location>
        <begin position="200"/>
        <end position="221"/>
    </location>
</feature>
<proteinExistence type="inferred from homology"/>
<dbReference type="Pfam" id="PF13853">
    <property type="entry name" value="7tm_4"/>
    <property type="match status" value="1"/>
</dbReference>
<keyword evidence="2 14" id="KW-1003">Cell membrane</keyword>
<keyword evidence="4 13" id="KW-0812">Transmembrane</keyword>
<dbReference type="GO" id="GO:0005886">
    <property type="term" value="C:plasma membrane"/>
    <property type="evidence" value="ECO:0007669"/>
    <property type="project" value="UniProtKB-SubCell"/>
</dbReference>
<evidence type="ECO:0000256" key="6">
    <source>
        <dbReference type="ARBA" id="ARBA00022989"/>
    </source>
</evidence>
<evidence type="ECO:0000256" key="1">
    <source>
        <dbReference type="ARBA" id="ARBA00004651"/>
    </source>
</evidence>
<dbReference type="PROSITE" id="PS00237">
    <property type="entry name" value="G_PROTEIN_RECEP_F1_1"/>
    <property type="match status" value="1"/>
</dbReference>
<dbReference type="InterPro" id="IPR000725">
    <property type="entry name" value="Olfact_rcpt"/>
</dbReference>
<comment type="caution">
    <text evidence="16">The sequence shown here is derived from an EMBL/GenBank/DDBJ whole genome shotgun (WGS) entry which is preliminary data.</text>
</comment>
<dbReference type="Gene3D" id="1.20.1070.10">
    <property type="entry name" value="Rhodopsin 7-helix transmembrane proteins"/>
    <property type="match status" value="1"/>
</dbReference>
<keyword evidence="8 14" id="KW-0472">Membrane</keyword>
<dbReference type="OrthoDB" id="9444602at2759"/>
<sequence>MFLNEILLLGFQRLGNYRFVFSPTLIFVYTFILSGNTIIILVILSNKLLQSPMYFFLCNLSFSEIICTTIIFPIMLQSLLRNGITLSLIGCLTQFFFFASLVLTESFLLTVMSYDRYLAICRPLHYSSIMNFRFCCYLSLACWTSSFLMMSFVIGILTQQDFCGQRNTIDHFFCDLVPILDLSCSDTSDVKFTVYLFSPLSVFCPFLFITMTYISIIRSVLSIRSATGKKKAFSTCTSHVIVVSTYYITLFMVYLVPTNSFLQINKVLSLLYTVITPLVNPFIYSLSNREIKAGIAMYLNWKIKMRP</sequence>
<feature type="transmembrane region" description="Helical" evidence="14">
    <location>
        <begin position="56"/>
        <end position="75"/>
    </location>
</feature>
<gene>
    <name evidence="16" type="ORF">GDO86_017728</name>
</gene>
<evidence type="ECO:0000256" key="14">
    <source>
        <dbReference type="RuleBase" id="RU363047"/>
    </source>
</evidence>
<dbReference type="FunFam" id="1.20.1070.10:FF:000010">
    <property type="entry name" value="Olfactory receptor"/>
    <property type="match status" value="1"/>
</dbReference>
<dbReference type="AlphaFoldDB" id="A0A8T2IL05"/>
<dbReference type="SUPFAM" id="SSF81321">
    <property type="entry name" value="Family A G protein-coupled receptor-like"/>
    <property type="match status" value="1"/>
</dbReference>
<evidence type="ECO:0000256" key="8">
    <source>
        <dbReference type="ARBA" id="ARBA00023136"/>
    </source>
</evidence>
<keyword evidence="3 14" id="KW-0716">Sensory transduction</keyword>
<evidence type="ECO:0000256" key="13">
    <source>
        <dbReference type="RuleBase" id="RU000688"/>
    </source>
</evidence>
<dbReference type="InterPro" id="IPR017452">
    <property type="entry name" value="GPCR_Rhodpsn_7TM"/>
</dbReference>
<dbReference type="PRINTS" id="PR00237">
    <property type="entry name" value="GPCRRHODOPSN"/>
</dbReference>
<feature type="transmembrane region" description="Helical" evidence="14">
    <location>
        <begin position="134"/>
        <end position="157"/>
    </location>
</feature>
<feature type="transmembrane region" description="Helical" evidence="14">
    <location>
        <begin position="267"/>
        <end position="287"/>
    </location>
</feature>
<keyword evidence="10 13" id="KW-0675">Receptor</keyword>
<keyword evidence="7 13" id="KW-0297">G-protein coupled receptor</keyword>
<protein>
    <recommendedName>
        <fullName evidence="14">Olfactory receptor</fullName>
    </recommendedName>
</protein>
<organism evidence="16 17">
    <name type="scientific">Hymenochirus boettgeri</name>
    <name type="common">Congo dwarf clawed frog</name>
    <dbReference type="NCBI Taxonomy" id="247094"/>
    <lineage>
        <taxon>Eukaryota</taxon>
        <taxon>Metazoa</taxon>
        <taxon>Chordata</taxon>
        <taxon>Craniata</taxon>
        <taxon>Vertebrata</taxon>
        <taxon>Euteleostomi</taxon>
        <taxon>Amphibia</taxon>
        <taxon>Batrachia</taxon>
        <taxon>Anura</taxon>
        <taxon>Pipoidea</taxon>
        <taxon>Pipidae</taxon>
        <taxon>Pipinae</taxon>
        <taxon>Hymenochirus</taxon>
    </lineage>
</organism>
<keyword evidence="12 13" id="KW-0807">Transducer</keyword>
<dbReference type="EMBL" id="JAACNH010000009">
    <property type="protein sequence ID" value="KAG8433539.1"/>
    <property type="molecule type" value="Genomic_DNA"/>
</dbReference>
<evidence type="ECO:0000256" key="3">
    <source>
        <dbReference type="ARBA" id="ARBA00022606"/>
    </source>
</evidence>
<dbReference type="GO" id="GO:0004930">
    <property type="term" value="F:G protein-coupled receptor activity"/>
    <property type="evidence" value="ECO:0007669"/>
    <property type="project" value="UniProtKB-KW"/>
</dbReference>
<dbReference type="GO" id="GO:0004984">
    <property type="term" value="F:olfactory receptor activity"/>
    <property type="evidence" value="ECO:0007669"/>
    <property type="project" value="InterPro"/>
</dbReference>
<evidence type="ECO:0000256" key="4">
    <source>
        <dbReference type="ARBA" id="ARBA00022692"/>
    </source>
</evidence>
<reference evidence="16" key="1">
    <citation type="thesis" date="2020" institute="ProQuest LLC" country="789 East Eisenhower Parkway, Ann Arbor, MI, USA">
        <title>Comparative Genomics and Chromosome Evolution.</title>
        <authorList>
            <person name="Mudd A.B."/>
        </authorList>
    </citation>
    <scope>NUCLEOTIDE SEQUENCE</scope>
    <source>
        <strain evidence="16">Female2</strain>
        <tissue evidence="16">Blood</tissue>
    </source>
</reference>
<dbReference type="InterPro" id="IPR050939">
    <property type="entry name" value="Olfactory_GPCR1"/>
</dbReference>
<feature type="transmembrane region" description="Helical" evidence="14">
    <location>
        <begin position="95"/>
        <end position="114"/>
    </location>
</feature>
<keyword evidence="6 14" id="KW-1133">Transmembrane helix</keyword>